<evidence type="ECO:0000259" key="2">
    <source>
        <dbReference type="Pfam" id="PF07727"/>
    </source>
</evidence>
<keyword evidence="1" id="KW-0812">Transmembrane</keyword>
<dbReference type="InterPro" id="IPR043502">
    <property type="entry name" value="DNA/RNA_pol_sf"/>
</dbReference>
<name>A0A6P5T5E4_PRUAV</name>
<reference evidence="4" key="1">
    <citation type="submission" date="2025-08" db="UniProtKB">
        <authorList>
            <consortium name="RefSeq"/>
        </authorList>
    </citation>
    <scope>IDENTIFICATION</scope>
</reference>
<dbReference type="PANTHER" id="PTHR31170:SF25">
    <property type="entry name" value="BNAA09G04570D PROTEIN"/>
    <property type="match status" value="1"/>
</dbReference>
<dbReference type="SUPFAM" id="SSF56672">
    <property type="entry name" value="DNA/RNA polymerases"/>
    <property type="match status" value="1"/>
</dbReference>
<dbReference type="Proteomes" id="UP000515124">
    <property type="component" value="Unplaced"/>
</dbReference>
<accession>A0A6P5T5E4</accession>
<evidence type="ECO:0000313" key="4">
    <source>
        <dbReference type="RefSeq" id="XP_021822401.1"/>
    </source>
</evidence>
<protein>
    <submittedName>
        <fullName evidence="4">UPF0481 protein At3g47200-like</fullName>
    </submittedName>
</protein>
<dbReference type="PANTHER" id="PTHR31170">
    <property type="entry name" value="BNAC04G53230D PROTEIN"/>
    <property type="match status" value="1"/>
</dbReference>
<dbReference type="Pfam" id="PF07727">
    <property type="entry name" value="RVT_2"/>
    <property type="match status" value="1"/>
</dbReference>
<proteinExistence type="predicted"/>
<dbReference type="InterPro" id="IPR013103">
    <property type="entry name" value="RVT_2"/>
</dbReference>
<keyword evidence="1" id="KW-1133">Transmembrane helix</keyword>
<organism evidence="3 4">
    <name type="scientific">Prunus avium</name>
    <name type="common">Cherry</name>
    <name type="synonym">Cerasus avium</name>
    <dbReference type="NCBI Taxonomy" id="42229"/>
    <lineage>
        <taxon>Eukaryota</taxon>
        <taxon>Viridiplantae</taxon>
        <taxon>Streptophyta</taxon>
        <taxon>Embryophyta</taxon>
        <taxon>Tracheophyta</taxon>
        <taxon>Spermatophyta</taxon>
        <taxon>Magnoliopsida</taxon>
        <taxon>eudicotyledons</taxon>
        <taxon>Gunneridae</taxon>
        <taxon>Pentapetalae</taxon>
        <taxon>rosids</taxon>
        <taxon>fabids</taxon>
        <taxon>Rosales</taxon>
        <taxon>Rosaceae</taxon>
        <taxon>Amygdaloideae</taxon>
        <taxon>Amygdaleae</taxon>
        <taxon>Prunus</taxon>
    </lineage>
</organism>
<feature type="domain" description="Reverse transcriptase Ty1/copia-type" evidence="2">
    <location>
        <begin position="10"/>
        <end position="147"/>
    </location>
</feature>
<dbReference type="RefSeq" id="XP_021822401.1">
    <property type="nucleotide sequence ID" value="XM_021966709.1"/>
</dbReference>
<keyword evidence="1" id="KW-0472">Membrane</keyword>
<gene>
    <name evidence="4" type="primary">LOC110763829</name>
</gene>
<sequence>MDLSPGCNLAHAKKNQVCKLRKSLYGLKQSPRAWFDKFTKSMKIFGYTQTNSDHTLFLKRDEGKLTALIVYVDDIIVIGNDAKEQLKLQKYLCREFEMKDLGDLKYFLGIEVARSKTGIFMSQRKYVMDLLTKTGMCECKPADTPIEMNHKLYEDMDQEPTNKEQDQHLVGRYLKSAHEKGLMFSKNGDLEVVRYTDVDWAGFITDGRSTSGYFTFVGGTSYFHEEIGHGNWLLDGAGFSPTQEEEETSSTNAAPAVIVEKPRDEVAILIEGKVRDTPSFWPDCCIYKVPHRFRRGNEGFYEPRVVSIGPYHSHQGSFPQMQIFKLKYVEAFLSRNELSLDQCLGLVRTWEAKARRFYVDCIDLSSDEFAELILVDAIFVLELMIRHQFFEYVDDCDRIYRKPRMIEDVFHDVLLIENQIPFFVLEGLYDLVDNSSKRTLKFFVELTHEFFKASVKIDKFGADRAPVPGVNHGVKHFVDFIRCYYLPTEDEKHEYGNRVYEISPSVTALEDAGVKFATTSTRSLLDIQFNRGCLKIPNFRVDDWTETVFKNLIAFEQCHDHQVKHISELMFLMGCMIKTSKDVDLLIEHEIISSMLGSNVDVSTLFNHIGQGVGFCQPNYYFSLCKKLNAYCKSPWHRWKAILKRDYFNTPWKVVSTIAAIVLLVLTLVQTICSVLSL</sequence>
<evidence type="ECO:0000313" key="3">
    <source>
        <dbReference type="Proteomes" id="UP000515124"/>
    </source>
</evidence>
<keyword evidence="3" id="KW-1185">Reference proteome</keyword>
<dbReference type="InterPro" id="IPR004158">
    <property type="entry name" value="DUF247_pln"/>
</dbReference>
<dbReference type="Pfam" id="PF03140">
    <property type="entry name" value="DUF247"/>
    <property type="match status" value="1"/>
</dbReference>
<dbReference type="AlphaFoldDB" id="A0A6P5T5E4"/>
<dbReference type="GeneID" id="110763829"/>
<feature type="transmembrane region" description="Helical" evidence="1">
    <location>
        <begin position="654"/>
        <end position="676"/>
    </location>
</feature>
<dbReference type="KEGG" id="pavi:110763829"/>
<evidence type="ECO:0000256" key="1">
    <source>
        <dbReference type="SAM" id="Phobius"/>
    </source>
</evidence>